<keyword evidence="2" id="KW-0472">Membrane</keyword>
<evidence type="ECO:0000256" key="2">
    <source>
        <dbReference type="SAM" id="Phobius"/>
    </source>
</evidence>
<keyword evidence="5" id="KW-1185">Reference proteome</keyword>
<evidence type="ECO:0000313" key="5">
    <source>
        <dbReference type="Proteomes" id="UP000041254"/>
    </source>
</evidence>
<protein>
    <submittedName>
        <fullName evidence="4">Uncharacterized protein</fullName>
    </submittedName>
</protein>
<keyword evidence="2" id="KW-1133">Transmembrane helix</keyword>
<reference evidence="4 5" key="1">
    <citation type="submission" date="2014-11" db="EMBL/GenBank/DDBJ databases">
        <authorList>
            <person name="Zhu J."/>
            <person name="Qi W."/>
            <person name="Song R."/>
        </authorList>
    </citation>
    <scope>NUCLEOTIDE SEQUENCE [LARGE SCALE GENOMIC DNA]</scope>
</reference>
<evidence type="ECO:0000313" key="4">
    <source>
        <dbReference type="EMBL" id="CEL98501.1"/>
    </source>
</evidence>
<name>A0A0G4EMV6_VITBC</name>
<dbReference type="InParanoid" id="A0A0G4EMV6"/>
<keyword evidence="3" id="KW-0732">Signal</keyword>
<accession>A0A0G4EMV6</accession>
<dbReference type="InterPro" id="IPR012493">
    <property type="entry name" value="Renin_rcpt"/>
</dbReference>
<proteinExistence type="predicted"/>
<feature type="signal peptide" evidence="3">
    <location>
        <begin position="1"/>
        <end position="22"/>
    </location>
</feature>
<gene>
    <name evidence="4" type="ORF">Vbra_5287</name>
</gene>
<dbReference type="InterPro" id="IPR056355">
    <property type="entry name" value="Microp_apicomplexa_16"/>
</dbReference>
<dbReference type="GO" id="GO:0038023">
    <property type="term" value="F:signaling receptor activity"/>
    <property type="evidence" value="ECO:0007669"/>
    <property type="project" value="InterPro"/>
</dbReference>
<evidence type="ECO:0000256" key="1">
    <source>
        <dbReference type="SAM" id="MobiDB-lite"/>
    </source>
</evidence>
<sequence>MPISGALLVLALAQGTLKSALAATAAVGEVYFPFYEAATHLPSVSDELLGDLLGHEVGLAPRHEAATALLTDLYTTKAASNIFQKPRVSAVVFLESFPEKPAFKSDYFSLDPKDKESTVLESSCQTSLCVTTSVLTRSPSGSHGVVAPSWVDEHGHQVTAFLEVAESRPLATTITEELLSSTSTSDGPLTVCVSGDPQFLELGSCNQFQHLNSPAVKNANKQAAETMRSALSGLEENPSVPPAPLSQVLQLDAVQGLIGDLGAVEVMQSTPGEAPDVLKMSFLDLEGTLDANHHCTRVMMGETAALSSLARSRVVAEAEGRPIVMMLAPTLGTKCAADRYGKGSMEHQLASALTMHAVDQVLTSAKKQSDGHMWGAVLNLKPPVHGQESQIPHRVQDTWRTSSTNISAPIHESPTALIHLLQTSVAHTKRSLQDASQPAGTTGTAKPTVAQPAAPQAGAAKPSATPRAAQPTTNKGQGEAVHTTQFQITLWVSVTLVLGALGAVYTMYSMTNVRDPMLYAKVQTDSSRR</sequence>
<feature type="compositionally biased region" description="Low complexity" evidence="1">
    <location>
        <begin position="444"/>
        <end position="464"/>
    </location>
</feature>
<keyword evidence="2" id="KW-0812">Transmembrane</keyword>
<feature type="transmembrane region" description="Helical" evidence="2">
    <location>
        <begin position="488"/>
        <end position="508"/>
    </location>
</feature>
<dbReference type="PANTHER" id="PTHR13351">
    <property type="entry name" value="RENIN RECEPTOR"/>
    <property type="match status" value="1"/>
</dbReference>
<feature type="compositionally biased region" description="Polar residues" evidence="1">
    <location>
        <begin position="433"/>
        <end position="443"/>
    </location>
</feature>
<feature type="region of interest" description="Disordered" evidence="1">
    <location>
        <begin position="429"/>
        <end position="478"/>
    </location>
</feature>
<dbReference type="Proteomes" id="UP000041254">
    <property type="component" value="Unassembled WGS sequence"/>
</dbReference>
<organism evidence="4 5">
    <name type="scientific">Vitrella brassicaformis (strain CCMP3155)</name>
    <dbReference type="NCBI Taxonomy" id="1169540"/>
    <lineage>
        <taxon>Eukaryota</taxon>
        <taxon>Sar</taxon>
        <taxon>Alveolata</taxon>
        <taxon>Colpodellida</taxon>
        <taxon>Vitrellaceae</taxon>
        <taxon>Vitrella</taxon>
    </lineage>
</organism>
<dbReference type="GO" id="GO:0009897">
    <property type="term" value="C:external side of plasma membrane"/>
    <property type="evidence" value="ECO:0007669"/>
    <property type="project" value="TreeGrafter"/>
</dbReference>
<dbReference type="AlphaFoldDB" id="A0A0G4EMV6"/>
<dbReference type="EMBL" id="CDMY01000271">
    <property type="protein sequence ID" value="CEL98501.1"/>
    <property type="molecule type" value="Genomic_DNA"/>
</dbReference>
<evidence type="ECO:0000256" key="3">
    <source>
        <dbReference type="SAM" id="SignalP"/>
    </source>
</evidence>
<dbReference type="VEuPathDB" id="CryptoDB:Vbra_5287"/>
<dbReference type="Pfam" id="PF23529">
    <property type="entry name" value="Microp_apicomplexa_16"/>
    <property type="match status" value="1"/>
</dbReference>
<feature type="chain" id="PRO_5005187568" evidence="3">
    <location>
        <begin position="23"/>
        <end position="529"/>
    </location>
</feature>
<dbReference type="PANTHER" id="PTHR13351:SF1">
    <property type="entry name" value="RENIN RECEPTOR"/>
    <property type="match status" value="1"/>
</dbReference>